<dbReference type="PROSITE" id="PS50113">
    <property type="entry name" value="PAC"/>
    <property type="match status" value="1"/>
</dbReference>
<evidence type="ECO:0000256" key="2">
    <source>
        <dbReference type="PROSITE-ProRule" id="PRU00284"/>
    </source>
</evidence>
<dbReference type="SUPFAM" id="SSF58104">
    <property type="entry name" value="Methyl-accepting chemotaxis protein (MCP) signaling domain"/>
    <property type="match status" value="1"/>
</dbReference>
<keyword evidence="8" id="KW-1185">Reference proteome</keyword>
<evidence type="ECO:0000259" key="4">
    <source>
        <dbReference type="PROSITE" id="PS50112"/>
    </source>
</evidence>
<dbReference type="Gene3D" id="1.10.287.950">
    <property type="entry name" value="Methyl-accepting chemotaxis protein"/>
    <property type="match status" value="1"/>
</dbReference>
<dbReference type="Gene3D" id="3.30.450.20">
    <property type="entry name" value="PAS domain"/>
    <property type="match status" value="2"/>
</dbReference>
<feature type="domain" description="PAS" evidence="4">
    <location>
        <begin position="139"/>
        <end position="182"/>
    </location>
</feature>
<dbReference type="PROSITE" id="PS50111">
    <property type="entry name" value="CHEMOTAXIS_TRANSDUC_2"/>
    <property type="match status" value="1"/>
</dbReference>
<dbReference type="InterPro" id="IPR004089">
    <property type="entry name" value="MCPsignal_dom"/>
</dbReference>
<dbReference type="PRINTS" id="PR00260">
    <property type="entry name" value="CHEMTRNSDUCR"/>
</dbReference>
<feature type="domain" description="T-SNARE coiled-coil homology" evidence="6">
    <location>
        <begin position="407"/>
        <end position="469"/>
    </location>
</feature>
<dbReference type="InterPro" id="IPR004090">
    <property type="entry name" value="Chemotax_Me-accpt_rcpt"/>
</dbReference>
<sequence>MLRHISLSKSKLDAISRSQAIIEFDPEGRIVSANQNFLDVMGYKLSEIIGKHHSLFVPAEEVSTASYREFWRDLAAGKWSSREFRRIAKGGRDVWIQASYNPIVRRGGRVTGIIKLATDITAAKRASLEVKSKIAAIDLSSAIIDFDPDGNIIHANENFLKTVGYRLEEIKGRHHSMFMPADAVASRDYQEFWMNLRRGQYQTGDFHRIGKGGQDVFISASYNPILDDRGRVVKIIKFAMDQTALVLQRRARAELQQKIADRMISVSGDVNAADRQIQQANAALATTLEKSEIVSAASAELVGSISQISHEVNMASGISAKAAEEAAHSRQIMEELNANSQKIGEVLELIEAIAGQTNLLALNATIEAARAGEAGKGFAVVASEVKNLASQTSKATEDIAAQIASVQSSADRAGQTIGSILETIESIRAISSTIAAAVEEQTSVTRDISHNMQAASTGVQSISSSMADISNASSRIAKATSEVQEMSRRIA</sequence>
<accession>A0ABU7ZNL1</accession>
<evidence type="ECO:0000259" key="6">
    <source>
        <dbReference type="PROSITE" id="PS50192"/>
    </source>
</evidence>
<dbReference type="Pfam" id="PF08448">
    <property type="entry name" value="PAS_4"/>
    <property type="match status" value="1"/>
</dbReference>
<dbReference type="Pfam" id="PF00015">
    <property type="entry name" value="MCPsignal"/>
    <property type="match status" value="1"/>
</dbReference>
<dbReference type="SUPFAM" id="SSF55785">
    <property type="entry name" value="PYP-like sensor domain (PAS domain)"/>
    <property type="match status" value="2"/>
</dbReference>
<evidence type="ECO:0000259" key="5">
    <source>
        <dbReference type="PROSITE" id="PS50113"/>
    </source>
</evidence>
<dbReference type="SMART" id="SM00091">
    <property type="entry name" value="PAS"/>
    <property type="match status" value="2"/>
</dbReference>
<dbReference type="RefSeq" id="WP_334251287.1">
    <property type="nucleotide sequence ID" value="NZ_JBAKBE010000006.1"/>
</dbReference>
<feature type="domain" description="PAS" evidence="4">
    <location>
        <begin position="21"/>
        <end position="58"/>
    </location>
</feature>
<feature type="domain" description="PAC" evidence="5">
    <location>
        <begin position="80"/>
        <end position="132"/>
    </location>
</feature>
<dbReference type="PROSITE" id="PS50192">
    <property type="entry name" value="T_SNARE"/>
    <property type="match status" value="1"/>
</dbReference>
<reference evidence="7 8" key="1">
    <citation type="submission" date="2024-02" db="EMBL/GenBank/DDBJ databases">
        <title>A new putative Pannonibacter species isolated from two cases of bloodstream infections in paediatric patients.</title>
        <authorList>
            <person name="Castellana S."/>
            <person name="De Laurentiis V."/>
            <person name="Grassi M."/>
            <person name="De Leonardis F."/>
            <person name="Mosca A."/>
            <person name="De Carlo C."/>
            <person name="Sparapano E."/>
            <person name="Ronga L."/>
            <person name="Santacroce L."/>
            <person name="Chironna M."/>
            <person name="De Robertis A."/>
            <person name="Bianco A."/>
            <person name="Del Sambro L."/>
            <person name="Capozzi L."/>
            <person name="Parisi A."/>
        </authorList>
    </citation>
    <scope>NUCLEOTIDE SEQUENCE [LARGE SCALE GENOMIC DNA]</scope>
    <source>
        <strain evidence="7 8">Pt2</strain>
    </source>
</reference>
<dbReference type="InterPro" id="IPR000700">
    <property type="entry name" value="PAS-assoc_C"/>
</dbReference>
<dbReference type="PANTHER" id="PTHR24422:SF10">
    <property type="entry name" value="CHEMOTAXIS PROTEIN METHYLTRANSFERASE 2"/>
    <property type="match status" value="1"/>
</dbReference>
<dbReference type="EMBL" id="JBAKBE010000006">
    <property type="protein sequence ID" value="MEH0096820.1"/>
    <property type="molecule type" value="Genomic_DNA"/>
</dbReference>
<evidence type="ECO:0000259" key="3">
    <source>
        <dbReference type="PROSITE" id="PS50111"/>
    </source>
</evidence>
<dbReference type="CDD" id="cd00130">
    <property type="entry name" value="PAS"/>
    <property type="match status" value="2"/>
</dbReference>
<keyword evidence="2" id="KW-0807">Transducer</keyword>
<protein>
    <submittedName>
        <fullName evidence="7">PAS domain-containing methyl-accepting chemotaxis protein</fullName>
    </submittedName>
</protein>
<proteinExistence type="inferred from homology"/>
<dbReference type="InterPro" id="IPR013655">
    <property type="entry name" value="PAS_fold_3"/>
</dbReference>
<dbReference type="PROSITE" id="PS50112">
    <property type="entry name" value="PAS"/>
    <property type="match status" value="2"/>
</dbReference>
<dbReference type="InterPro" id="IPR000014">
    <property type="entry name" value="PAS"/>
</dbReference>
<dbReference type="InterPro" id="IPR000727">
    <property type="entry name" value="T_SNARE_dom"/>
</dbReference>
<comment type="caution">
    <text evidence="7">The sequence shown here is derived from an EMBL/GenBank/DDBJ whole genome shotgun (WGS) entry which is preliminary data.</text>
</comment>
<comment type="similarity">
    <text evidence="1">Belongs to the methyl-accepting chemotaxis (MCP) protein family.</text>
</comment>
<feature type="domain" description="Methyl-accepting transducer" evidence="3">
    <location>
        <begin position="255"/>
        <end position="477"/>
    </location>
</feature>
<name>A0ABU7ZNL1_9HYPH</name>
<dbReference type="Pfam" id="PF08447">
    <property type="entry name" value="PAS_3"/>
    <property type="match status" value="1"/>
</dbReference>
<dbReference type="SMART" id="SM00283">
    <property type="entry name" value="MA"/>
    <property type="match status" value="1"/>
</dbReference>
<organism evidence="7 8">
    <name type="scientific">Pannonibacter anstelovis</name>
    <dbReference type="NCBI Taxonomy" id="3121537"/>
    <lineage>
        <taxon>Bacteria</taxon>
        <taxon>Pseudomonadati</taxon>
        <taxon>Pseudomonadota</taxon>
        <taxon>Alphaproteobacteria</taxon>
        <taxon>Hyphomicrobiales</taxon>
        <taxon>Stappiaceae</taxon>
        <taxon>Pannonibacter</taxon>
    </lineage>
</organism>
<dbReference type="InterPro" id="IPR050903">
    <property type="entry name" value="Bact_Chemotaxis_MeTrfase"/>
</dbReference>
<dbReference type="SMART" id="SM00086">
    <property type="entry name" value="PAC"/>
    <property type="match status" value="2"/>
</dbReference>
<dbReference type="Proteomes" id="UP001380822">
    <property type="component" value="Unassembled WGS sequence"/>
</dbReference>
<dbReference type="InterPro" id="IPR013656">
    <property type="entry name" value="PAS_4"/>
</dbReference>
<evidence type="ECO:0000313" key="8">
    <source>
        <dbReference type="Proteomes" id="UP001380822"/>
    </source>
</evidence>
<gene>
    <name evidence="7" type="ORF">V6L76_11175</name>
</gene>
<evidence type="ECO:0000256" key="1">
    <source>
        <dbReference type="ARBA" id="ARBA00029447"/>
    </source>
</evidence>
<dbReference type="PANTHER" id="PTHR24422">
    <property type="entry name" value="CHEMOTAXIS PROTEIN METHYLTRANSFERASE"/>
    <property type="match status" value="1"/>
</dbReference>
<dbReference type="InterPro" id="IPR001610">
    <property type="entry name" value="PAC"/>
</dbReference>
<dbReference type="InterPro" id="IPR035965">
    <property type="entry name" value="PAS-like_dom_sf"/>
</dbReference>
<evidence type="ECO:0000313" key="7">
    <source>
        <dbReference type="EMBL" id="MEH0096820.1"/>
    </source>
</evidence>
<dbReference type="NCBIfam" id="TIGR00229">
    <property type="entry name" value="sensory_box"/>
    <property type="match status" value="2"/>
</dbReference>